<comment type="caution">
    <text evidence="1">The sequence shown here is derived from an EMBL/GenBank/DDBJ whole genome shotgun (WGS) entry which is preliminary data.</text>
</comment>
<dbReference type="Proteomes" id="UP001165960">
    <property type="component" value="Unassembled WGS sequence"/>
</dbReference>
<sequence length="166" mass="18746">MSVNLIANSRPDTLIQEIDVTVVQLTAIAEIDIQVQSCFIFILSLIHLKGKSTKIAEAIVFDDNASLFIKVFGDDILQLVPGKSLTLLNGRLEQVLGEVRLVVRPPLGRVEENSKIKSQGEASSARENHLKLKANRSRVRHRHVRQESLSKDKLNISYLDHEYFLY</sequence>
<evidence type="ECO:0000313" key="2">
    <source>
        <dbReference type="Proteomes" id="UP001165960"/>
    </source>
</evidence>
<keyword evidence="2" id="KW-1185">Reference proteome</keyword>
<dbReference type="EMBL" id="QTSX02001308">
    <property type="protein sequence ID" value="KAJ9082995.1"/>
    <property type="molecule type" value="Genomic_DNA"/>
</dbReference>
<accession>A0ACC2U8F1</accession>
<protein>
    <submittedName>
        <fullName evidence="1">Uncharacterized protein</fullName>
    </submittedName>
</protein>
<proteinExistence type="predicted"/>
<organism evidence="1 2">
    <name type="scientific">Entomophthora muscae</name>
    <dbReference type="NCBI Taxonomy" id="34485"/>
    <lineage>
        <taxon>Eukaryota</taxon>
        <taxon>Fungi</taxon>
        <taxon>Fungi incertae sedis</taxon>
        <taxon>Zoopagomycota</taxon>
        <taxon>Entomophthoromycotina</taxon>
        <taxon>Entomophthoromycetes</taxon>
        <taxon>Entomophthorales</taxon>
        <taxon>Entomophthoraceae</taxon>
        <taxon>Entomophthora</taxon>
    </lineage>
</organism>
<gene>
    <name evidence="1" type="ORF">DSO57_1039166</name>
</gene>
<evidence type="ECO:0000313" key="1">
    <source>
        <dbReference type="EMBL" id="KAJ9082995.1"/>
    </source>
</evidence>
<reference evidence="1" key="1">
    <citation type="submission" date="2022-04" db="EMBL/GenBank/DDBJ databases">
        <title>Genome of the entomopathogenic fungus Entomophthora muscae.</title>
        <authorList>
            <person name="Elya C."/>
            <person name="Lovett B.R."/>
            <person name="Lee E."/>
            <person name="Macias A.M."/>
            <person name="Hajek A.E."/>
            <person name="De Bivort B.L."/>
            <person name="Kasson M.T."/>
            <person name="De Fine Licht H.H."/>
            <person name="Stajich J.E."/>
        </authorList>
    </citation>
    <scope>NUCLEOTIDE SEQUENCE</scope>
    <source>
        <strain evidence="1">Berkeley</strain>
    </source>
</reference>
<name>A0ACC2U8F1_9FUNG</name>